<dbReference type="EMBL" id="CZAI01000001">
    <property type="protein sequence ID" value="CUO66883.1"/>
    <property type="molecule type" value="Genomic_DNA"/>
</dbReference>
<dbReference type="AlphaFoldDB" id="A0A174GWF1"/>
<dbReference type="GO" id="GO:0009279">
    <property type="term" value="C:cell outer membrane"/>
    <property type="evidence" value="ECO:0007669"/>
    <property type="project" value="UniProtKB-SubCell"/>
</dbReference>
<evidence type="ECO:0000313" key="9">
    <source>
        <dbReference type="Proteomes" id="UP000095657"/>
    </source>
</evidence>
<dbReference type="Proteomes" id="UP000095657">
    <property type="component" value="Unassembled WGS sequence"/>
</dbReference>
<name>A0A174GWF1_9BACE</name>
<evidence type="ECO:0000256" key="4">
    <source>
        <dbReference type="ARBA" id="ARBA00023136"/>
    </source>
</evidence>
<evidence type="ECO:0000256" key="1">
    <source>
        <dbReference type="ARBA" id="ARBA00004442"/>
    </source>
</evidence>
<dbReference type="SUPFAM" id="SSF48452">
    <property type="entry name" value="TPR-like"/>
    <property type="match status" value="1"/>
</dbReference>
<dbReference type="Pfam" id="PF07980">
    <property type="entry name" value="SusD_RagB"/>
    <property type="match status" value="1"/>
</dbReference>
<protein>
    <submittedName>
        <fullName evidence="8">RagB/SusD domain protein</fullName>
    </submittedName>
</protein>
<dbReference type="PROSITE" id="PS51257">
    <property type="entry name" value="PROKAR_LIPOPROTEIN"/>
    <property type="match status" value="1"/>
</dbReference>
<comment type="subcellular location">
    <subcellularLocation>
        <location evidence="1">Cell outer membrane</location>
    </subcellularLocation>
</comment>
<feature type="domain" description="SusD-like N-terminal" evidence="7">
    <location>
        <begin position="96"/>
        <end position="227"/>
    </location>
</feature>
<dbReference type="Gene3D" id="1.25.40.390">
    <property type="match status" value="1"/>
</dbReference>
<keyword evidence="4" id="KW-0472">Membrane</keyword>
<evidence type="ECO:0000256" key="3">
    <source>
        <dbReference type="ARBA" id="ARBA00022729"/>
    </source>
</evidence>
<dbReference type="RefSeq" id="WP_055170062.1">
    <property type="nucleotide sequence ID" value="NZ_CZAI01000001.1"/>
</dbReference>
<dbReference type="InterPro" id="IPR011990">
    <property type="entry name" value="TPR-like_helical_dom_sf"/>
</dbReference>
<proteinExistence type="inferred from homology"/>
<keyword evidence="5" id="KW-0998">Cell outer membrane</keyword>
<reference evidence="8 9" key="1">
    <citation type="submission" date="2015-09" db="EMBL/GenBank/DDBJ databases">
        <authorList>
            <consortium name="Pathogen Informatics"/>
        </authorList>
    </citation>
    <scope>NUCLEOTIDE SEQUENCE [LARGE SCALE GENOMIC DNA]</scope>
    <source>
        <strain evidence="8 9">2789STDY5834880</strain>
    </source>
</reference>
<evidence type="ECO:0000313" key="8">
    <source>
        <dbReference type="EMBL" id="CUO66883.1"/>
    </source>
</evidence>
<dbReference type="InterPro" id="IPR012944">
    <property type="entry name" value="SusD_RagB_dom"/>
</dbReference>
<keyword evidence="3" id="KW-0732">Signal</keyword>
<organism evidence="8 9">
    <name type="scientific">Bacteroides caccae</name>
    <dbReference type="NCBI Taxonomy" id="47678"/>
    <lineage>
        <taxon>Bacteria</taxon>
        <taxon>Pseudomonadati</taxon>
        <taxon>Bacteroidota</taxon>
        <taxon>Bacteroidia</taxon>
        <taxon>Bacteroidales</taxon>
        <taxon>Bacteroidaceae</taxon>
        <taxon>Bacteroides</taxon>
    </lineage>
</organism>
<gene>
    <name evidence="8" type="ORF">ERS852494_00465</name>
</gene>
<evidence type="ECO:0000256" key="5">
    <source>
        <dbReference type="ARBA" id="ARBA00023237"/>
    </source>
</evidence>
<sequence>MKLRYIYIIVLCILTSGCNYLDIMPDERAKLEDSYNTPSKTEGFLYSCYTYMPMNRTSQDSQPYQSWYPTALLTGGEVTTYYKANEPEQLFTMGLYNPTNNSIVSHRWWPTWKGVRQCYEFLDILDKAQVYTEADREIYRAEAKFLIAYYHFCSLQAFGPTLIIRKKYDLDTKLSELPARSSYDEVVAFIDQMLDEAMPGLVEAHNPMYFGRATKHVARALRSRVHLYAASPLFNGNSEFYSNFVDENGKHLISQTYDVKKWEKCAEVTLDAIQNAEKAGYKLYGDVEAGAPTQEKPGFTDQTESGKAQRRVRYCTIDNQNLCEIIWGDNRGESTYGVQIRSSVRQTKQIPYTQTNSTAPTLQMVELFYTEHGLPIDKDKTYDYANRYQIAYLPANFDGNNYEDRPNDRSIKLHFNREPRFYSWIGFHNGNYEIARYNAEALPLNKSYVPGGLRMLFNGAHGFKKDMTVHYSVTGYLNKKFTHPGFTNTIIKYPFPTFRLAELYLNYAEALIEIGGSNNLKIAKKYMDKVRKRAGIPGVDESIQKYANDEWKGKENEQETLRQFVRQERQIEFYLEGQRFWDLRRWKIAEKLDELFLCWNIEGASVEEFFKAPQPNMTLTNHFYKSQYLLPISASELEKTPQIIQNPFY</sequence>
<evidence type="ECO:0000256" key="2">
    <source>
        <dbReference type="ARBA" id="ARBA00006275"/>
    </source>
</evidence>
<evidence type="ECO:0000259" key="6">
    <source>
        <dbReference type="Pfam" id="PF07980"/>
    </source>
</evidence>
<dbReference type="STRING" id="47678.ERS852494_00465"/>
<feature type="domain" description="RagB/SusD" evidence="6">
    <location>
        <begin position="323"/>
        <end position="649"/>
    </location>
</feature>
<dbReference type="InterPro" id="IPR033985">
    <property type="entry name" value="SusD-like_N"/>
</dbReference>
<evidence type="ECO:0000259" key="7">
    <source>
        <dbReference type="Pfam" id="PF14322"/>
    </source>
</evidence>
<comment type="similarity">
    <text evidence="2">Belongs to the SusD family.</text>
</comment>
<accession>A0A174GWF1</accession>
<dbReference type="Pfam" id="PF14322">
    <property type="entry name" value="SusD-like_3"/>
    <property type="match status" value="1"/>
</dbReference>